<dbReference type="Gene3D" id="1.10.260.40">
    <property type="entry name" value="lambda repressor-like DNA-binding domains"/>
    <property type="match status" value="1"/>
</dbReference>
<dbReference type="AlphaFoldDB" id="A0A2M6YQP8"/>
<dbReference type="PROSITE" id="PS50943">
    <property type="entry name" value="HTH_CROC1"/>
    <property type="match status" value="1"/>
</dbReference>
<gene>
    <name evidence="2" type="ORF">COT04_00020</name>
</gene>
<comment type="caution">
    <text evidence="2">The sequence shown here is derived from an EMBL/GenBank/DDBJ whole genome shotgun (WGS) entry which is preliminary data.</text>
</comment>
<evidence type="ECO:0000313" key="2">
    <source>
        <dbReference type="EMBL" id="PIU33445.1"/>
    </source>
</evidence>
<evidence type="ECO:0000259" key="1">
    <source>
        <dbReference type="PROSITE" id="PS50943"/>
    </source>
</evidence>
<dbReference type="SMART" id="SM00530">
    <property type="entry name" value="HTH_XRE"/>
    <property type="match status" value="1"/>
</dbReference>
<name>A0A2M6YQP8_9BACT</name>
<dbReference type="SUPFAM" id="SSF47413">
    <property type="entry name" value="lambda repressor-like DNA-binding domains"/>
    <property type="match status" value="1"/>
</dbReference>
<proteinExistence type="predicted"/>
<dbReference type="GO" id="GO:0003677">
    <property type="term" value="F:DNA binding"/>
    <property type="evidence" value="ECO:0007669"/>
    <property type="project" value="InterPro"/>
</dbReference>
<dbReference type="Proteomes" id="UP000229559">
    <property type="component" value="Unassembled WGS sequence"/>
</dbReference>
<dbReference type="CDD" id="cd00093">
    <property type="entry name" value="HTH_XRE"/>
    <property type="match status" value="1"/>
</dbReference>
<feature type="domain" description="HTH cro/C1-type" evidence="1">
    <location>
        <begin position="23"/>
        <end position="77"/>
    </location>
</feature>
<sequence length="81" mass="9356">MKDPEYCRAYEELEPEFQIARALIDARVKRKITSVEIAEKVGTKELVISRLEGMEGNPSLSLIKRIAKVLDVRLVFRLEPR</sequence>
<dbReference type="InterPro" id="IPR010982">
    <property type="entry name" value="Lambda_DNA-bd_dom_sf"/>
</dbReference>
<dbReference type="InterPro" id="IPR001387">
    <property type="entry name" value="Cro/C1-type_HTH"/>
</dbReference>
<accession>A0A2M6YQP8</accession>
<dbReference type="EMBL" id="PEXA01000001">
    <property type="protein sequence ID" value="PIU33445.1"/>
    <property type="molecule type" value="Genomic_DNA"/>
</dbReference>
<organism evidence="2 3">
    <name type="scientific">Candidatus Shapirobacteria bacterium CG07_land_8_20_14_0_80_39_12</name>
    <dbReference type="NCBI Taxonomy" id="1974480"/>
    <lineage>
        <taxon>Bacteria</taxon>
        <taxon>Candidatus Shapironibacteriota</taxon>
    </lineage>
</organism>
<dbReference type="Pfam" id="PF01381">
    <property type="entry name" value="HTH_3"/>
    <property type="match status" value="1"/>
</dbReference>
<evidence type="ECO:0000313" key="3">
    <source>
        <dbReference type="Proteomes" id="UP000229559"/>
    </source>
</evidence>
<protein>
    <submittedName>
        <fullName evidence="2">Transcriptional regulator</fullName>
    </submittedName>
</protein>
<reference evidence="3" key="1">
    <citation type="submission" date="2017-09" db="EMBL/GenBank/DDBJ databases">
        <title>Depth-based differentiation of microbial function through sediment-hosted aquifers and enrichment of novel symbionts in the deep terrestrial subsurface.</title>
        <authorList>
            <person name="Probst A.J."/>
            <person name="Ladd B."/>
            <person name="Jarett J.K."/>
            <person name="Geller-Mcgrath D.E."/>
            <person name="Sieber C.M.K."/>
            <person name="Emerson J.B."/>
            <person name="Anantharaman K."/>
            <person name="Thomas B.C."/>
            <person name="Malmstrom R."/>
            <person name="Stieglmeier M."/>
            <person name="Klingl A."/>
            <person name="Woyke T."/>
            <person name="Ryan C.M."/>
            <person name="Banfield J.F."/>
        </authorList>
    </citation>
    <scope>NUCLEOTIDE SEQUENCE [LARGE SCALE GENOMIC DNA]</scope>
</reference>